<accession>A0A2S7L0D1</accession>
<dbReference type="RefSeq" id="WP_240614769.1">
    <property type="nucleotide sequence ID" value="NZ_MQUA01000013.1"/>
</dbReference>
<keyword evidence="1" id="KW-0175">Coiled coil</keyword>
<evidence type="ECO:0000256" key="3">
    <source>
        <dbReference type="SAM" id="SignalP"/>
    </source>
</evidence>
<proteinExistence type="predicted"/>
<evidence type="ECO:0000256" key="2">
    <source>
        <dbReference type="SAM" id="Phobius"/>
    </source>
</evidence>
<comment type="caution">
    <text evidence="4">The sequence shown here is derived from an EMBL/GenBank/DDBJ whole genome shotgun (WGS) entry which is preliminary data.</text>
</comment>
<feature type="transmembrane region" description="Helical" evidence="2">
    <location>
        <begin position="238"/>
        <end position="256"/>
    </location>
</feature>
<dbReference type="EMBL" id="MQUA01000013">
    <property type="protein sequence ID" value="PQB08203.1"/>
    <property type="molecule type" value="Genomic_DNA"/>
</dbReference>
<gene>
    <name evidence="4" type="ORF">BST83_14455</name>
</gene>
<name>A0A2S7L0D1_9FLAO</name>
<dbReference type="AlphaFoldDB" id="A0A2S7L0D1"/>
<keyword evidence="2" id="KW-1133">Transmembrane helix</keyword>
<keyword evidence="2" id="KW-0812">Transmembrane</keyword>
<keyword evidence="5" id="KW-1185">Reference proteome</keyword>
<reference evidence="4 5" key="1">
    <citation type="submission" date="2016-11" db="EMBL/GenBank/DDBJ databases">
        <title>Trade-off between light-utilization and light-protection in marine flavobacteria.</title>
        <authorList>
            <person name="Kumagai Y."/>
        </authorList>
    </citation>
    <scope>NUCLEOTIDE SEQUENCE [LARGE SCALE GENOMIC DNA]</scope>
    <source>
        <strain evidence="4 5">ATCC 700397</strain>
    </source>
</reference>
<keyword evidence="3" id="KW-0732">Signal</keyword>
<feature type="chain" id="PRO_5015577826" description="DUF4349 domain-containing protein" evidence="3">
    <location>
        <begin position="25"/>
        <end position="273"/>
    </location>
</feature>
<organism evidence="4 5">
    <name type="scientific">Polaribacter filamentus</name>
    <dbReference type="NCBI Taxonomy" id="53483"/>
    <lineage>
        <taxon>Bacteria</taxon>
        <taxon>Pseudomonadati</taxon>
        <taxon>Bacteroidota</taxon>
        <taxon>Flavobacteriia</taxon>
        <taxon>Flavobacteriales</taxon>
        <taxon>Flavobacteriaceae</taxon>
    </lineage>
</organism>
<feature type="coiled-coil region" evidence="1">
    <location>
        <begin position="89"/>
        <end position="123"/>
    </location>
</feature>
<evidence type="ECO:0008006" key="6">
    <source>
        <dbReference type="Google" id="ProtNLM"/>
    </source>
</evidence>
<dbReference type="Proteomes" id="UP000239522">
    <property type="component" value="Unassembled WGS sequence"/>
</dbReference>
<protein>
    <recommendedName>
        <fullName evidence="6">DUF4349 domain-containing protein</fullName>
    </recommendedName>
</protein>
<evidence type="ECO:0000313" key="4">
    <source>
        <dbReference type="EMBL" id="PQB08203.1"/>
    </source>
</evidence>
<feature type="signal peptide" evidence="3">
    <location>
        <begin position="1"/>
        <end position="24"/>
    </location>
</feature>
<sequence>MSYFKNITIAFLGIFFFISISANAQENNLKIDSLQIVKKDSLKKRDSINTSLLKDYSTKIKQIEQLRINDSLKKIELEDKLNSLTTADNLQKEELLKKLQDLKDQENQRISDKKEKIASLKKNAKGFPVTGFFKDTLFIIYSRLGSFSASDRAEAISVRIKKLTDNNKFNNTSLKIIEIETIIDIVDNEKIILSISDNDAIWNNTTKEDLAIHYKNIIENAVLNYKKETSLITLLKEIGLALLIIVIFLFLIKYCVKLFKWSANKILEQENKK</sequence>
<keyword evidence="2" id="KW-0472">Membrane</keyword>
<evidence type="ECO:0000256" key="1">
    <source>
        <dbReference type="SAM" id="Coils"/>
    </source>
</evidence>
<evidence type="ECO:0000313" key="5">
    <source>
        <dbReference type="Proteomes" id="UP000239522"/>
    </source>
</evidence>